<reference evidence="1 2" key="1">
    <citation type="submission" date="2017-06" db="EMBL/GenBank/DDBJ databases">
        <title>Comparative genomic analysis of Ambrosia Fusariam Clade fungi.</title>
        <authorList>
            <person name="Stajich J.E."/>
            <person name="Carrillo J."/>
            <person name="Kijimoto T."/>
            <person name="Eskalen A."/>
            <person name="O'Donnell K."/>
            <person name="Kasson M."/>
        </authorList>
    </citation>
    <scope>NUCLEOTIDE SEQUENCE [LARGE SCALE GENOMIC DNA]</scope>
    <source>
        <strain evidence="1 2">UCR1854</strain>
    </source>
</reference>
<proteinExistence type="predicted"/>
<name>A0A430LXR7_9HYPO</name>
<evidence type="ECO:0000313" key="2">
    <source>
        <dbReference type="Proteomes" id="UP000287124"/>
    </source>
</evidence>
<sequence>MGDYPEYGGSRGILVLEGLIVDQLDVLGGKLDYPVPTKEPVATANRLRTWNNDVSYNKKVTEAIEELWSTLKGWEQLALGAKCLHTAPGESREDALLTTMCKNQIPLTSDRNVVPDHMRRCIKGMADDSKTSAVSKMLGLPHMVPRLYHMLVGYIDQRMARTKGGYLALVYLKILGECYVHGIMFGEAWGGRKRHEMEFT</sequence>
<evidence type="ECO:0000313" key="1">
    <source>
        <dbReference type="EMBL" id="RTE80494.1"/>
    </source>
</evidence>
<gene>
    <name evidence="1" type="ORF">BHE90_005006</name>
</gene>
<comment type="caution">
    <text evidence="1">The sequence shown here is derived from an EMBL/GenBank/DDBJ whole genome shotgun (WGS) entry which is preliminary data.</text>
</comment>
<dbReference type="AlphaFoldDB" id="A0A430LXR7"/>
<organism evidence="1 2">
    <name type="scientific">Fusarium euwallaceae</name>
    <dbReference type="NCBI Taxonomy" id="1147111"/>
    <lineage>
        <taxon>Eukaryota</taxon>
        <taxon>Fungi</taxon>
        <taxon>Dikarya</taxon>
        <taxon>Ascomycota</taxon>
        <taxon>Pezizomycotina</taxon>
        <taxon>Sordariomycetes</taxon>
        <taxon>Hypocreomycetidae</taxon>
        <taxon>Hypocreales</taxon>
        <taxon>Nectriaceae</taxon>
        <taxon>Fusarium</taxon>
        <taxon>Fusarium solani species complex</taxon>
    </lineage>
</organism>
<keyword evidence="2" id="KW-1185">Reference proteome</keyword>
<dbReference type="Proteomes" id="UP000287124">
    <property type="component" value="Unassembled WGS sequence"/>
</dbReference>
<dbReference type="EMBL" id="MIKF01000055">
    <property type="protein sequence ID" value="RTE80494.1"/>
    <property type="molecule type" value="Genomic_DNA"/>
</dbReference>
<protein>
    <submittedName>
        <fullName evidence="1">Uncharacterized protein</fullName>
    </submittedName>
</protein>
<accession>A0A430LXR7</accession>